<comment type="caution">
    <text evidence="1">The sequence shown here is derived from an EMBL/GenBank/DDBJ whole genome shotgun (WGS) entry which is preliminary data.</text>
</comment>
<accession>A0A4C1XG78</accession>
<evidence type="ECO:0000313" key="2">
    <source>
        <dbReference type="Proteomes" id="UP000299102"/>
    </source>
</evidence>
<organism evidence="1 2">
    <name type="scientific">Eumeta variegata</name>
    <name type="common">Bagworm moth</name>
    <name type="synonym">Eumeta japonica</name>
    <dbReference type="NCBI Taxonomy" id="151549"/>
    <lineage>
        <taxon>Eukaryota</taxon>
        <taxon>Metazoa</taxon>
        <taxon>Ecdysozoa</taxon>
        <taxon>Arthropoda</taxon>
        <taxon>Hexapoda</taxon>
        <taxon>Insecta</taxon>
        <taxon>Pterygota</taxon>
        <taxon>Neoptera</taxon>
        <taxon>Endopterygota</taxon>
        <taxon>Lepidoptera</taxon>
        <taxon>Glossata</taxon>
        <taxon>Ditrysia</taxon>
        <taxon>Tineoidea</taxon>
        <taxon>Psychidae</taxon>
        <taxon>Oiketicinae</taxon>
        <taxon>Eumeta</taxon>
    </lineage>
</organism>
<sequence>MTPRALTWERRLQKARVSMDGGAIVFGGWAAAGRARGRTRTTGIVCERLAVRRTLPQPFCSKMASLTSDRSTLTRSGSVAGDDRHHQCDVIFGY</sequence>
<name>A0A4C1XG78_EUMVA</name>
<gene>
    <name evidence="1" type="ORF">EVAR_37471_1</name>
</gene>
<protein>
    <submittedName>
        <fullName evidence="1">Uncharacterized protein</fullName>
    </submittedName>
</protein>
<reference evidence="1 2" key="1">
    <citation type="journal article" date="2019" name="Commun. Biol.">
        <title>The bagworm genome reveals a unique fibroin gene that provides high tensile strength.</title>
        <authorList>
            <person name="Kono N."/>
            <person name="Nakamura H."/>
            <person name="Ohtoshi R."/>
            <person name="Tomita M."/>
            <person name="Numata K."/>
            <person name="Arakawa K."/>
        </authorList>
    </citation>
    <scope>NUCLEOTIDE SEQUENCE [LARGE SCALE GENOMIC DNA]</scope>
</reference>
<evidence type="ECO:0000313" key="1">
    <source>
        <dbReference type="EMBL" id="GBP61207.1"/>
    </source>
</evidence>
<proteinExistence type="predicted"/>
<keyword evidence="2" id="KW-1185">Reference proteome</keyword>
<dbReference type="EMBL" id="BGZK01000807">
    <property type="protein sequence ID" value="GBP61207.1"/>
    <property type="molecule type" value="Genomic_DNA"/>
</dbReference>
<dbReference type="Proteomes" id="UP000299102">
    <property type="component" value="Unassembled WGS sequence"/>
</dbReference>
<dbReference type="AlphaFoldDB" id="A0A4C1XG78"/>